<evidence type="ECO:0000259" key="4">
    <source>
        <dbReference type="PROSITE" id="PS50060"/>
    </source>
</evidence>
<dbReference type="AlphaFoldDB" id="A0A913YQ80"/>
<dbReference type="OrthoDB" id="6369184at2759"/>
<dbReference type="InterPro" id="IPR000998">
    <property type="entry name" value="MAM_dom"/>
</dbReference>
<comment type="caution">
    <text evidence="2">Lacks conserved residue(s) required for the propagation of feature annotation.</text>
</comment>
<reference evidence="5" key="1">
    <citation type="submission" date="2022-11" db="UniProtKB">
        <authorList>
            <consortium name="EnsemblMetazoa"/>
        </authorList>
    </citation>
    <scope>IDENTIFICATION</scope>
</reference>
<dbReference type="Pfam" id="PF00431">
    <property type="entry name" value="CUB"/>
    <property type="match status" value="1"/>
</dbReference>
<dbReference type="SUPFAM" id="SSF49899">
    <property type="entry name" value="Concanavalin A-like lectins/glucanases"/>
    <property type="match status" value="2"/>
</dbReference>
<dbReference type="SUPFAM" id="SSF49854">
    <property type="entry name" value="Spermadhesin, CUB domain"/>
    <property type="match status" value="1"/>
</dbReference>
<dbReference type="InterPro" id="IPR035914">
    <property type="entry name" value="Sperma_CUB_dom_sf"/>
</dbReference>
<dbReference type="GeneID" id="110247071"/>
<dbReference type="InterPro" id="IPR052129">
    <property type="entry name" value="Spermadhesin-Link_domain"/>
</dbReference>
<dbReference type="Pfam" id="PF00629">
    <property type="entry name" value="MAM"/>
    <property type="match status" value="1"/>
</dbReference>
<dbReference type="InterPro" id="IPR000859">
    <property type="entry name" value="CUB_dom"/>
</dbReference>
<feature type="domain" description="CUB" evidence="3">
    <location>
        <begin position="322"/>
        <end position="435"/>
    </location>
</feature>
<evidence type="ECO:0000256" key="2">
    <source>
        <dbReference type="PROSITE-ProRule" id="PRU00059"/>
    </source>
</evidence>
<keyword evidence="6" id="KW-1185">Reference proteome</keyword>
<dbReference type="EnsemblMetazoa" id="XM_028661513.1">
    <property type="protein sequence ID" value="XP_028517314.1"/>
    <property type="gene ID" value="LOC110247071"/>
</dbReference>
<dbReference type="RefSeq" id="XP_028517314.1">
    <property type="nucleotide sequence ID" value="XM_028661513.1"/>
</dbReference>
<sequence>MQSGDYLSDQLKMKWDTQDVDEDFELHLSPSSKEVVEIQKSSKETNSFTICFWKKGGGIYVRSYLWLNISQEIFVNLQSPKSFGFVHNSTAWNFYCFLMADKDETLAVSFYLNGERKSLLLIEPEESNNENLIVGYLNSSVNDKAVLSSFNIWSGELSSSEVKRLSYGCDSERGDVIHWKDFNHLDHDHEVVETKTCKNVRKERLVLKGTGNFITVKVDQHAPSNAIGFCLKFRYMIYGPGARFFQTSIIKEHEDVSSVVWKDDDNTQFRWKYADIPFLSPGYFQVKFEGSAKSNESYIAISQVFVENRFCSSGYSLLTPVCERNIMTAPGIIEQLYYPHSSMYGMNCWWVIDAPDHHVIRFTFLEFLIPYTKGCNYVSLEICDGDRESGDSLGRFCGYIYPQFVQSSSNRMTLHFHAPRNSAPIRGFKGHYEFLEAQKEAKKVMVKHVAKTLVACFSFHQDYLFQKKNLNQTKYFRSY</sequence>
<dbReference type="PROSITE" id="PS01180">
    <property type="entry name" value="CUB"/>
    <property type="match status" value="1"/>
</dbReference>
<dbReference type="Gene3D" id="2.60.120.200">
    <property type="match status" value="1"/>
</dbReference>
<protein>
    <submittedName>
        <fullName evidence="5">Uncharacterized protein</fullName>
    </submittedName>
</protein>
<evidence type="ECO:0000256" key="1">
    <source>
        <dbReference type="ARBA" id="ARBA00023157"/>
    </source>
</evidence>
<dbReference type="Proteomes" id="UP000887567">
    <property type="component" value="Unplaced"/>
</dbReference>
<dbReference type="PANTHER" id="PTHR46908">
    <property type="entry name" value="CUBILIN-LIKE PROTEIN"/>
    <property type="match status" value="1"/>
</dbReference>
<dbReference type="CDD" id="cd00041">
    <property type="entry name" value="CUB"/>
    <property type="match status" value="1"/>
</dbReference>
<proteinExistence type="predicted"/>
<dbReference type="SMART" id="SM00042">
    <property type="entry name" value="CUB"/>
    <property type="match status" value="1"/>
</dbReference>
<dbReference type="KEGG" id="epa:110247071"/>
<dbReference type="Gene3D" id="2.60.120.290">
    <property type="entry name" value="Spermadhesin, CUB domain"/>
    <property type="match status" value="1"/>
</dbReference>
<evidence type="ECO:0000313" key="6">
    <source>
        <dbReference type="Proteomes" id="UP000887567"/>
    </source>
</evidence>
<organism evidence="5 6">
    <name type="scientific">Exaiptasia diaphana</name>
    <name type="common">Tropical sea anemone</name>
    <name type="synonym">Aiptasia pulchella</name>
    <dbReference type="NCBI Taxonomy" id="2652724"/>
    <lineage>
        <taxon>Eukaryota</taxon>
        <taxon>Metazoa</taxon>
        <taxon>Cnidaria</taxon>
        <taxon>Anthozoa</taxon>
        <taxon>Hexacorallia</taxon>
        <taxon>Actiniaria</taxon>
        <taxon>Aiptasiidae</taxon>
        <taxon>Exaiptasia</taxon>
    </lineage>
</organism>
<dbReference type="InterPro" id="IPR013320">
    <property type="entry name" value="ConA-like_dom_sf"/>
</dbReference>
<dbReference type="PROSITE" id="PS50060">
    <property type="entry name" value="MAM_2"/>
    <property type="match status" value="1"/>
</dbReference>
<feature type="domain" description="MAM" evidence="4">
    <location>
        <begin position="230"/>
        <end position="313"/>
    </location>
</feature>
<name>A0A913YQ80_EXADI</name>
<dbReference type="PANTHER" id="PTHR46908:SF8">
    <property type="entry name" value="C-TYPE LECTIN DOMAIN-CONTAINING PROTEIN"/>
    <property type="match status" value="1"/>
</dbReference>
<accession>A0A913YQ80</accession>
<evidence type="ECO:0000259" key="3">
    <source>
        <dbReference type="PROSITE" id="PS01180"/>
    </source>
</evidence>
<keyword evidence="1" id="KW-1015">Disulfide bond</keyword>
<evidence type="ECO:0000313" key="5">
    <source>
        <dbReference type="EnsemblMetazoa" id="XP_028517314.1"/>
    </source>
</evidence>
<dbReference type="GO" id="GO:0016020">
    <property type="term" value="C:membrane"/>
    <property type="evidence" value="ECO:0007669"/>
    <property type="project" value="InterPro"/>
</dbReference>